<proteinExistence type="inferred from homology"/>
<dbReference type="PROSITE" id="PS51819">
    <property type="entry name" value="VOC"/>
    <property type="match status" value="1"/>
</dbReference>
<comment type="similarity">
    <text evidence="1">Belongs to the methylmalonyl-CoA epimerase family.</text>
</comment>
<protein>
    <recommendedName>
        <fullName evidence="3">VOC domain-containing protein</fullName>
    </recommendedName>
</protein>
<dbReference type="GO" id="GO:0046491">
    <property type="term" value="P:L-methylmalonyl-CoA metabolic process"/>
    <property type="evidence" value="ECO:0007669"/>
    <property type="project" value="TreeGrafter"/>
</dbReference>
<dbReference type="InterPro" id="IPR037523">
    <property type="entry name" value="VOC_core"/>
</dbReference>
<dbReference type="GO" id="GO:0004493">
    <property type="term" value="F:methylmalonyl-CoA epimerase activity"/>
    <property type="evidence" value="ECO:0007669"/>
    <property type="project" value="TreeGrafter"/>
</dbReference>
<dbReference type="Pfam" id="PF13669">
    <property type="entry name" value="Glyoxalase_4"/>
    <property type="match status" value="1"/>
</dbReference>
<dbReference type="CDD" id="cd07249">
    <property type="entry name" value="MMCE"/>
    <property type="match status" value="1"/>
</dbReference>
<dbReference type="GO" id="GO:0046872">
    <property type="term" value="F:metal ion binding"/>
    <property type="evidence" value="ECO:0007669"/>
    <property type="project" value="UniProtKB-KW"/>
</dbReference>
<dbReference type="Proteomes" id="UP001366166">
    <property type="component" value="Chromosome"/>
</dbReference>
<evidence type="ECO:0000256" key="2">
    <source>
        <dbReference type="ARBA" id="ARBA00022723"/>
    </source>
</evidence>
<dbReference type="InterPro" id="IPR017515">
    <property type="entry name" value="MeMalonyl-CoA_epimerase"/>
</dbReference>
<dbReference type="PANTHER" id="PTHR43048">
    <property type="entry name" value="METHYLMALONYL-COA EPIMERASE"/>
    <property type="match status" value="1"/>
</dbReference>
<dbReference type="KEGG" id="dmp:FAK_08210"/>
<gene>
    <name evidence="4" type="ORF">FAK_08210</name>
</gene>
<dbReference type="PANTHER" id="PTHR43048:SF3">
    <property type="entry name" value="METHYLMALONYL-COA EPIMERASE, MITOCHONDRIAL"/>
    <property type="match status" value="1"/>
</dbReference>
<dbReference type="AlphaFoldDB" id="A0AAU9EA40"/>
<dbReference type="RefSeq" id="WP_338605502.1">
    <property type="nucleotide sequence ID" value="NZ_AP028679.1"/>
</dbReference>
<dbReference type="InterPro" id="IPR051785">
    <property type="entry name" value="MMCE/EMCE_epimerase"/>
</dbReference>
<accession>A0AAU9EA40</accession>
<evidence type="ECO:0000259" key="3">
    <source>
        <dbReference type="PROSITE" id="PS51819"/>
    </source>
</evidence>
<dbReference type="Gene3D" id="3.10.180.10">
    <property type="entry name" value="2,3-Dihydroxybiphenyl 1,2-Dioxygenase, domain 1"/>
    <property type="match status" value="1"/>
</dbReference>
<dbReference type="EMBL" id="AP028679">
    <property type="protein sequence ID" value="BEQ13755.1"/>
    <property type="molecule type" value="Genomic_DNA"/>
</dbReference>
<dbReference type="InterPro" id="IPR029068">
    <property type="entry name" value="Glyas_Bleomycin-R_OHBP_Dase"/>
</dbReference>
<sequence length="142" mass="15390">MLTKIDHIGIAVHDMDAVLKLFKNTFGLTPIKIETLEDISVKIAFLPLGEVLIELLQPTAPGAGRIGQFLADKGPGFHHIAYRVGSIDQAMAQLKQQGVPLRDQTPRPGGDDSRIAFMDPAGTQNVLTELVERAHEIGAEQS</sequence>
<keyword evidence="5" id="KW-1185">Reference proteome</keyword>
<organism evidence="4 5">
    <name type="scientific">Desulfoferula mesophila</name>
    <dbReference type="NCBI Taxonomy" id="3058419"/>
    <lineage>
        <taxon>Bacteria</taxon>
        <taxon>Pseudomonadati</taxon>
        <taxon>Thermodesulfobacteriota</taxon>
        <taxon>Desulfarculia</taxon>
        <taxon>Desulfarculales</taxon>
        <taxon>Desulfarculaceae</taxon>
        <taxon>Desulfoferula</taxon>
    </lineage>
</organism>
<evidence type="ECO:0000313" key="4">
    <source>
        <dbReference type="EMBL" id="BEQ13755.1"/>
    </source>
</evidence>
<dbReference type="SUPFAM" id="SSF54593">
    <property type="entry name" value="Glyoxalase/Bleomycin resistance protein/Dihydroxybiphenyl dioxygenase"/>
    <property type="match status" value="1"/>
</dbReference>
<name>A0AAU9EA40_9BACT</name>
<evidence type="ECO:0000256" key="1">
    <source>
        <dbReference type="ARBA" id="ARBA00009308"/>
    </source>
</evidence>
<feature type="domain" description="VOC" evidence="3">
    <location>
        <begin position="4"/>
        <end position="133"/>
    </location>
</feature>
<evidence type="ECO:0000313" key="5">
    <source>
        <dbReference type="Proteomes" id="UP001366166"/>
    </source>
</evidence>
<reference evidence="5" key="1">
    <citation type="journal article" date="2023" name="Arch. Microbiol.">
        <title>Desulfoferula mesophilus gen. nov. sp. nov., a mesophilic sulfate-reducing bacterium isolated from a brackish lake sediment.</title>
        <authorList>
            <person name="Watanabe T."/>
            <person name="Yabe T."/>
            <person name="Tsuji J.M."/>
            <person name="Fukui M."/>
        </authorList>
    </citation>
    <scope>NUCLEOTIDE SEQUENCE [LARGE SCALE GENOMIC DNA]</scope>
    <source>
        <strain evidence="5">12FAK</strain>
    </source>
</reference>
<keyword evidence="2" id="KW-0479">Metal-binding</keyword>